<sequence>MNPNLMAIVKNSFAIESECLAQAFSFLDGAEFEKAVAALCRAERIAASGCGHSGIACRHFAHLMCCVERPARFISPAEAVHGATGFLLEGDVILLASRGGKTEELLPILDICKTRGVTVISVTEDLDSPLARNADIVLRMYVNREVDPYNCQGTTSFISLSAIFDALQAAVISATDYQNEKFAVVHPGGAVGKRLNQR</sequence>
<dbReference type="PANTHER" id="PTHR38418">
    <property type="entry name" value="SUGAR ISOMERASE, KPSF/GUTQ (AFU_ORTHOLOGUE AFUA_6G08860)"/>
    <property type="match status" value="1"/>
</dbReference>
<dbReference type="Proteomes" id="UP000070366">
    <property type="component" value="Unassembled WGS sequence"/>
</dbReference>
<keyword evidence="3" id="KW-1185">Reference proteome</keyword>
<accession>A0A136Q6R1</accession>
<dbReference type="PROSITE" id="PS51464">
    <property type="entry name" value="SIS"/>
    <property type="match status" value="1"/>
</dbReference>
<dbReference type="EMBL" id="LSZW01000046">
    <property type="protein sequence ID" value="KXK66368.1"/>
    <property type="molecule type" value="Genomic_DNA"/>
</dbReference>
<reference evidence="2 3" key="1">
    <citation type="submission" date="2016-02" db="EMBL/GenBank/DDBJ databases">
        <authorList>
            <person name="Wen L."/>
            <person name="He K."/>
            <person name="Yang H."/>
        </authorList>
    </citation>
    <scope>NUCLEOTIDE SEQUENCE [LARGE SCALE GENOMIC DNA]</scope>
    <source>
        <strain evidence="2 3">DSM 22607</strain>
    </source>
</reference>
<gene>
    <name evidence="2" type="ORF">HMPREF3293_00774</name>
</gene>
<feature type="domain" description="SIS" evidence="1">
    <location>
        <begin position="35"/>
        <end position="180"/>
    </location>
</feature>
<dbReference type="GO" id="GO:1901135">
    <property type="term" value="P:carbohydrate derivative metabolic process"/>
    <property type="evidence" value="ECO:0007669"/>
    <property type="project" value="InterPro"/>
</dbReference>
<evidence type="ECO:0000313" key="3">
    <source>
        <dbReference type="Proteomes" id="UP000070366"/>
    </source>
</evidence>
<dbReference type="Gene3D" id="3.40.50.10490">
    <property type="entry name" value="Glucose-6-phosphate isomerase like protein, domain 1"/>
    <property type="match status" value="1"/>
</dbReference>
<dbReference type="KEGG" id="cmiu:B1H56_14080"/>
<name>A0A136Q6R1_9FIRM</name>
<dbReference type="GO" id="GO:0097367">
    <property type="term" value="F:carbohydrate derivative binding"/>
    <property type="evidence" value="ECO:0007669"/>
    <property type="project" value="InterPro"/>
</dbReference>
<evidence type="ECO:0000313" key="2">
    <source>
        <dbReference type="EMBL" id="KXK66368.1"/>
    </source>
</evidence>
<organism evidence="2 3">
    <name type="scientific">Christensenella minuta</name>
    <dbReference type="NCBI Taxonomy" id="626937"/>
    <lineage>
        <taxon>Bacteria</taxon>
        <taxon>Bacillati</taxon>
        <taxon>Bacillota</taxon>
        <taxon>Clostridia</taxon>
        <taxon>Christensenellales</taxon>
        <taxon>Christensenellaceae</taxon>
        <taxon>Christensenella</taxon>
    </lineage>
</organism>
<evidence type="ECO:0000259" key="1">
    <source>
        <dbReference type="PROSITE" id="PS51464"/>
    </source>
</evidence>
<dbReference type="AlphaFoldDB" id="A0A136Q6R1"/>
<comment type="caution">
    <text evidence="2">The sequence shown here is derived from an EMBL/GenBank/DDBJ whole genome shotgun (WGS) entry which is preliminary data.</text>
</comment>
<dbReference type="RefSeq" id="WP_066523057.1">
    <property type="nucleotide sequence ID" value="NZ_CABMOF010000012.1"/>
</dbReference>
<protein>
    <submittedName>
        <fullName evidence="2">SIS domain protein</fullName>
    </submittedName>
</protein>
<dbReference type="OrthoDB" id="9762536at2"/>
<dbReference type="InterPro" id="IPR046348">
    <property type="entry name" value="SIS_dom_sf"/>
</dbReference>
<dbReference type="STRING" id="626937.HMPREF3293_00774"/>
<proteinExistence type="predicted"/>
<dbReference type="InterPro" id="IPR001347">
    <property type="entry name" value="SIS_dom"/>
</dbReference>
<dbReference type="Pfam" id="PF01380">
    <property type="entry name" value="SIS"/>
    <property type="match status" value="1"/>
</dbReference>
<dbReference type="PANTHER" id="PTHR38418:SF2">
    <property type="entry name" value="SUGAR ISOMERASE, KPSF_GUTQ (AFU_ORTHOLOGUE AFUA_6G08860)"/>
    <property type="match status" value="1"/>
</dbReference>
<dbReference type="SUPFAM" id="SSF53697">
    <property type="entry name" value="SIS domain"/>
    <property type="match status" value="1"/>
</dbReference>